<evidence type="ECO:0000313" key="5">
    <source>
        <dbReference type="EMBL" id="GJN63648.1"/>
    </source>
</evidence>
<sequence>MKMIEAHNLTKDYGNHRGIFDLSFTVDQGEVVGFLGSNGAGKTTTIRHLMGFIHPQQGISKIFDMDTFSAAKQIQSKVGYLPGEISFLNDRMTGNEFIRFMMEIKENVSAEQVRHLVDYFELDTRIKIKKMSKGTKQKLGLVVAFMHNPSVLILDEPTSGLDPIMQNKFVELIKSEKSKGKTIFMSSHIFEEVENTCDRVLMVKDGHLIADKGIQSIRDTNKKHYTITFATPELAKAFTQVHAGSTFDGNYKVSFLLDSSVNDLVHELVHYDVQDIAVRNQTIEEVFLQYYGGTKA</sequence>
<dbReference type="PANTHER" id="PTHR42939">
    <property type="entry name" value="ABC TRANSPORTER ATP-BINDING PROTEIN ALBC-RELATED"/>
    <property type="match status" value="1"/>
</dbReference>
<dbReference type="CDD" id="cd03230">
    <property type="entry name" value="ABC_DR_subfamily_A"/>
    <property type="match status" value="1"/>
</dbReference>
<gene>
    <name evidence="5" type="primary">berA_1</name>
    <name evidence="5" type="ORF">JCM17207_02730</name>
</gene>
<dbReference type="Gene3D" id="3.40.50.300">
    <property type="entry name" value="P-loop containing nucleotide triphosphate hydrolases"/>
    <property type="match status" value="1"/>
</dbReference>
<dbReference type="Pfam" id="PF00005">
    <property type="entry name" value="ABC_tran"/>
    <property type="match status" value="1"/>
</dbReference>
<comment type="caution">
    <text evidence="5">The sequence shown here is derived from an EMBL/GenBank/DDBJ whole genome shotgun (WGS) entry which is preliminary data.</text>
</comment>
<feature type="domain" description="ABC transporter" evidence="4">
    <location>
        <begin position="4"/>
        <end position="230"/>
    </location>
</feature>
<dbReference type="InterPro" id="IPR051782">
    <property type="entry name" value="ABC_Transporter_VariousFunc"/>
</dbReference>
<dbReference type="RefSeq" id="WP_238315722.1">
    <property type="nucleotide sequence ID" value="NZ_BQKV01000013.1"/>
</dbReference>
<keyword evidence="2" id="KW-0547">Nucleotide-binding</keyword>
<organism evidence="5 6">
    <name type="scientific">Faecalibacterium gallinarum</name>
    <dbReference type="NCBI Taxonomy" id="2903556"/>
    <lineage>
        <taxon>Bacteria</taxon>
        <taxon>Bacillati</taxon>
        <taxon>Bacillota</taxon>
        <taxon>Clostridia</taxon>
        <taxon>Eubacteriales</taxon>
        <taxon>Oscillospiraceae</taxon>
        <taxon>Faecalibacterium</taxon>
    </lineage>
</organism>
<keyword evidence="1" id="KW-0813">Transport</keyword>
<evidence type="ECO:0000313" key="6">
    <source>
        <dbReference type="Proteomes" id="UP001055185"/>
    </source>
</evidence>
<dbReference type="Proteomes" id="UP001055185">
    <property type="component" value="Unassembled WGS sequence"/>
</dbReference>
<dbReference type="AlphaFoldDB" id="A0AA37IW78"/>
<dbReference type="PROSITE" id="PS50893">
    <property type="entry name" value="ABC_TRANSPORTER_2"/>
    <property type="match status" value="1"/>
</dbReference>
<name>A0AA37IW78_9FIRM</name>
<dbReference type="GO" id="GO:0005524">
    <property type="term" value="F:ATP binding"/>
    <property type="evidence" value="ECO:0007669"/>
    <property type="project" value="UniProtKB-KW"/>
</dbReference>
<dbReference type="InterPro" id="IPR003593">
    <property type="entry name" value="AAA+_ATPase"/>
</dbReference>
<proteinExistence type="predicted"/>
<dbReference type="InterPro" id="IPR003439">
    <property type="entry name" value="ABC_transporter-like_ATP-bd"/>
</dbReference>
<evidence type="ECO:0000259" key="4">
    <source>
        <dbReference type="PROSITE" id="PS50893"/>
    </source>
</evidence>
<dbReference type="SUPFAM" id="SSF52540">
    <property type="entry name" value="P-loop containing nucleoside triphosphate hydrolases"/>
    <property type="match status" value="1"/>
</dbReference>
<evidence type="ECO:0000256" key="1">
    <source>
        <dbReference type="ARBA" id="ARBA00022448"/>
    </source>
</evidence>
<dbReference type="SMART" id="SM00382">
    <property type="entry name" value="AAA"/>
    <property type="match status" value="1"/>
</dbReference>
<keyword evidence="6" id="KW-1185">Reference proteome</keyword>
<keyword evidence="3 5" id="KW-0067">ATP-binding</keyword>
<dbReference type="GO" id="GO:0016887">
    <property type="term" value="F:ATP hydrolysis activity"/>
    <property type="evidence" value="ECO:0007669"/>
    <property type="project" value="InterPro"/>
</dbReference>
<dbReference type="InterPro" id="IPR027417">
    <property type="entry name" value="P-loop_NTPase"/>
</dbReference>
<evidence type="ECO:0000256" key="2">
    <source>
        <dbReference type="ARBA" id="ARBA00022741"/>
    </source>
</evidence>
<dbReference type="EMBL" id="BQKV01000013">
    <property type="protein sequence ID" value="GJN63648.1"/>
    <property type="molecule type" value="Genomic_DNA"/>
</dbReference>
<dbReference type="PANTHER" id="PTHR42939:SF1">
    <property type="entry name" value="ABC TRANSPORTER ATP-BINDING PROTEIN ALBC-RELATED"/>
    <property type="match status" value="1"/>
</dbReference>
<evidence type="ECO:0000256" key="3">
    <source>
        <dbReference type="ARBA" id="ARBA00022840"/>
    </source>
</evidence>
<reference evidence="5" key="1">
    <citation type="journal article" date="2022" name="Int. J. Syst. Evol. Microbiol.">
        <title>Genome-based, phenotypic and chemotaxonomic classification of Faecalibacterium strains: proposal of three novel species Faecalibacterium duncaniae sp. nov., Faecalibacterium hattorii sp. nov. and Faecalibacterium gallinarum sp. nov. .</title>
        <authorList>
            <person name="Sakamoto M."/>
            <person name="Sakurai N."/>
            <person name="Tanno H."/>
            <person name="Iino T."/>
            <person name="Ohkuma M."/>
            <person name="Endo A."/>
        </authorList>
    </citation>
    <scope>NUCLEOTIDE SEQUENCE</scope>
    <source>
        <strain evidence="5">JCM 17207</strain>
    </source>
</reference>
<protein>
    <submittedName>
        <fullName evidence="5">ABC transporter ATP-binding protein</fullName>
    </submittedName>
</protein>
<accession>A0AA37IW78</accession>